<dbReference type="Pfam" id="PF00335">
    <property type="entry name" value="Tetraspanin"/>
    <property type="match status" value="1"/>
</dbReference>
<organism evidence="7 8">
    <name type="scientific">Ridgeia piscesae</name>
    <name type="common">Tubeworm</name>
    <dbReference type="NCBI Taxonomy" id="27915"/>
    <lineage>
        <taxon>Eukaryota</taxon>
        <taxon>Metazoa</taxon>
        <taxon>Spiralia</taxon>
        <taxon>Lophotrochozoa</taxon>
        <taxon>Annelida</taxon>
        <taxon>Polychaeta</taxon>
        <taxon>Sedentaria</taxon>
        <taxon>Canalipalpata</taxon>
        <taxon>Sabellida</taxon>
        <taxon>Siboglinidae</taxon>
        <taxon>Ridgeia</taxon>
    </lineage>
</organism>
<dbReference type="InterPro" id="IPR008952">
    <property type="entry name" value="Tetraspanin_EC2_sf"/>
</dbReference>
<keyword evidence="3 6" id="KW-0812">Transmembrane</keyword>
<comment type="similarity">
    <text evidence="2 6">Belongs to the tetraspanin (TM4SF) family.</text>
</comment>
<keyword evidence="5 6" id="KW-0472">Membrane</keyword>
<evidence type="ECO:0000256" key="4">
    <source>
        <dbReference type="ARBA" id="ARBA00022989"/>
    </source>
</evidence>
<evidence type="ECO:0000256" key="3">
    <source>
        <dbReference type="ARBA" id="ARBA00022692"/>
    </source>
</evidence>
<evidence type="ECO:0000256" key="2">
    <source>
        <dbReference type="ARBA" id="ARBA00006840"/>
    </source>
</evidence>
<feature type="transmembrane region" description="Helical" evidence="6">
    <location>
        <begin position="161"/>
        <end position="189"/>
    </location>
</feature>
<dbReference type="GO" id="GO:0005886">
    <property type="term" value="C:plasma membrane"/>
    <property type="evidence" value="ECO:0007669"/>
    <property type="project" value="TreeGrafter"/>
</dbReference>
<dbReference type="PANTHER" id="PTHR19282:SF551">
    <property type="entry name" value="RE08073P-RELATED"/>
    <property type="match status" value="1"/>
</dbReference>
<dbReference type="PANTHER" id="PTHR19282">
    <property type="entry name" value="TETRASPANIN"/>
    <property type="match status" value="1"/>
</dbReference>
<dbReference type="Gene3D" id="1.10.1450.10">
    <property type="entry name" value="Tetraspanin"/>
    <property type="match status" value="1"/>
</dbReference>
<evidence type="ECO:0000256" key="5">
    <source>
        <dbReference type="ARBA" id="ARBA00023136"/>
    </source>
</evidence>
<dbReference type="InterPro" id="IPR018503">
    <property type="entry name" value="Tetraspanin_CS"/>
</dbReference>
<keyword evidence="4 6" id="KW-1133">Transmembrane helix</keyword>
<proteinExistence type="inferred from homology"/>
<evidence type="ECO:0000313" key="7">
    <source>
        <dbReference type="EMBL" id="KAK2177458.1"/>
    </source>
</evidence>
<gene>
    <name evidence="7" type="ORF">NP493_597g02028</name>
</gene>
<evidence type="ECO:0000313" key="8">
    <source>
        <dbReference type="Proteomes" id="UP001209878"/>
    </source>
</evidence>
<reference evidence="7" key="1">
    <citation type="journal article" date="2023" name="Mol. Biol. Evol.">
        <title>Third-Generation Sequencing Reveals the Adaptive Role of the Epigenome in Three Deep-Sea Polychaetes.</title>
        <authorList>
            <person name="Perez M."/>
            <person name="Aroh O."/>
            <person name="Sun Y."/>
            <person name="Lan Y."/>
            <person name="Juniper S.K."/>
            <person name="Young C.R."/>
            <person name="Angers B."/>
            <person name="Qian P.Y."/>
        </authorList>
    </citation>
    <scope>NUCLEOTIDE SEQUENCE</scope>
    <source>
        <strain evidence="7">R07B-5</strain>
    </source>
</reference>
<dbReference type="PROSITE" id="PS00421">
    <property type="entry name" value="TM4_1"/>
    <property type="match status" value="1"/>
</dbReference>
<comment type="caution">
    <text evidence="7">The sequence shown here is derived from an EMBL/GenBank/DDBJ whole genome shotgun (WGS) entry which is preliminary data.</text>
</comment>
<evidence type="ECO:0000256" key="1">
    <source>
        <dbReference type="ARBA" id="ARBA00004141"/>
    </source>
</evidence>
<sequence length="194" mass="20829">MGCALLGVGIWVRVDENFKQYVESSENFSFLYSGAITLIVIGIVVMVIGFLGCCGAIRESQCMLGTFFVCLFVVFVALVGVGIWAIVAKGSLKASVSKTLTKAVKAYPENRSFMDDLQKNLECCGADHGIVDYGPKPNDCALKYAVVPCTDKLFEMFADHLIIVAGVAIGIGVVTLLGMIFSMMLCCAIREAVV</sequence>
<comment type="subcellular location">
    <subcellularLocation>
        <location evidence="1 6">Membrane</location>
        <topology evidence="1 6">Multi-pass membrane protein</topology>
    </subcellularLocation>
</comment>
<dbReference type="AlphaFoldDB" id="A0AAD9NQX7"/>
<dbReference type="PRINTS" id="PR00259">
    <property type="entry name" value="TMFOUR"/>
</dbReference>
<evidence type="ECO:0000256" key="6">
    <source>
        <dbReference type="RuleBase" id="RU361218"/>
    </source>
</evidence>
<dbReference type="SUPFAM" id="SSF48652">
    <property type="entry name" value="Tetraspanin"/>
    <property type="match status" value="1"/>
</dbReference>
<accession>A0AAD9NQX7</accession>
<feature type="transmembrane region" description="Helical" evidence="6">
    <location>
        <begin position="64"/>
        <end position="87"/>
    </location>
</feature>
<dbReference type="Proteomes" id="UP001209878">
    <property type="component" value="Unassembled WGS sequence"/>
</dbReference>
<feature type="transmembrane region" description="Helical" evidence="6">
    <location>
        <begin position="30"/>
        <end position="57"/>
    </location>
</feature>
<keyword evidence="8" id="KW-1185">Reference proteome</keyword>
<dbReference type="InterPro" id="IPR018499">
    <property type="entry name" value="Tetraspanin/Peripherin"/>
</dbReference>
<dbReference type="EMBL" id="JAODUO010000596">
    <property type="protein sequence ID" value="KAK2177458.1"/>
    <property type="molecule type" value="Genomic_DNA"/>
</dbReference>
<comment type="caution">
    <text evidence="6">Lacks conserved residue(s) required for the propagation of feature annotation.</text>
</comment>
<dbReference type="InterPro" id="IPR000301">
    <property type="entry name" value="Tetraspanin_animals"/>
</dbReference>
<name>A0AAD9NQX7_RIDPI</name>
<dbReference type="PIRSF" id="PIRSF002419">
    <property type="entry name" value="Tetraspanin"/>
    <property type="match status" value="1"/>
</dbReference>
<protein>
    <recommendedName>
        <fullName evidence="6">Tetraspanin</fullName>
    </recommendedName>
</protein>